<protein>
    <submittedName>
        <fullName evidence="6">DNA-binding protein with HTH domain</fullName>
    </submittedName>
</protein>
<dbReference type="PATRIC" id="fig|50340.43.peg.6142"/>
<evidence type="ECO:0000259" key="5">
    <source>
        <dbReference type="PROSITE" id="PS50043"/>
    </source>
</evidence>
<proteinExistence type="predicted"/>
<dbReference type="PROSITE" id="PS50043">
    <property type="entry name" value="HTH_LUXR_2"/>
    <property type="match status" value="1"/>
</dbReference>
<sequence>MRALQPKPTPSLPPVVQPSGDGAPHIRLTRKELEVMRWAMLGKSSWEIARILDCTESAVNYHFANIRVKFNVSSRWVALRQAAQMGLVKP</sequence>
<feature type="region of interest" description="Disordered" evidence="4">
    <location>
        <begin position="1"/>
        <end position="24"/>
    </location>
</feature>
<dbReference type="SUPFAM" id="SSF46894">
    <property type="entry name" value="C-terminal effector domain of the bipartite response regulators"/>
    <property type="match status" value="1"/>
</dbReference>
<dbReference type="STRING" id="50340.PF66_02750"/>
<dbReference type="PANTHER" id="PTHR44688:SF16">
    <property type="entry name" value="DNA-BINDING TRANSCRIPTIONAL ACTIVATOR DEVR_DOSR"/>
    <property type="match status" value="1"/>
</dbReference>
<dbReference type="InterPro" id="IPR000792">
    <property type="entry name" value="Tscrpt_reg_LuxR_C"/>
</dbReference>
<keyword evidence="3" id="KW-0804">Transcription</keyword>
<keyword evidence="7" id="KW-1185">Reference proteome</keyword>
<dbReference type="AlphaFoldDB" id="A0A0M9GGK5"/>
<accession>A0A0M9GGK5</accession>
<dbReference type="GO" id="GO:0006355">
    <property type="term" value="P:regulation of DNA-templated transcription"/>
    <property type="evidence" value="ECO:0007669"/>
    <property type="project" value="InterPro"/>
</dbReference>
<dbReference type="Pfam" id="PF00196">
    <property type="entry name" value="GerE"/>
    <property type="match status" value="1"/>
</dbReference>
<dbReference type="SMART" id="SM00421">
    <property type="entry name" value="HTH_LUXR"/>
    <property type="match status" value="1"/>
</dbReference>
<keyword evidence="1" id="KW-0805">Transcription regulation</keyword>
<evidence type="ECO:0000256" key="2">
    <source>
        <dbReference type="ARBA" id="ARBA00023125"/>
    </source>
</evidence>
<gene>
    <name evidence="6" type="ORF">PF66_02750</name>
</gene>
<evidence type="ECO:0000313" key="6">
    <source>
        <dbReference type="EMBL" id="KPA90688.1"/>
    </source>
</evidence>
<dbReference type="PRINTS" id="PR00038">
    <property type="entry name" value="HTHLUXR"/>
</dbReference>
<dbReference type="PANTHER" id="PTHR44688">
    <property type="entry name" value="DNA-BINDING TRANSCRIPTIONAL ACTIVATOR DEVR_DOSR"/>
    <property type="match status" value="1"/>
</dbReference>
<dbReference type="InterPro" id="IPR016032">
    <property type="entry name" value="Sig_transdc_resp-reg_C-effctor"/>
</dbReference>
<dbReference type="InterPro" id="IPR036388">
    <property type="entry name" value="WH-like_DNA-bd_sf"/>
</dbReference>
<dbReference type="RefSeq" id="WP_054058599.1">
    <property type="nucleotide sequence ID" value="NZ_JSYZ01000009.1"/>
</dbReference>
<name>A0A0M9GGK5_9PSED</name>
<dbReference type="Proteomes" id="UP000037931">
    <property type="component" value="Unassembled WGS sequence"/>
</dbReference>
<dbReference type="GO" id="GO:0003677">
    <property type="term" value="F:DNA binding"/>
    <property type="evidence" value="ECO:0007669"/>
    <property type="project" value="UniProtKB-KW"/>
</dbReference>
<dbReference type="EMBL" id="JSYZ01000009">
    <property type="protein sequence ID" value="KPA90688.1"/>
    <property type="molecule type" value="Genomic_DNA"/>
</dbReference>
<evidence type="ECO:0000256" key="3">
    <source>
        <dbReference type="ARBA" id="ARBA00023163"/>
    </source>
</evidence>
<feature type="domain" description="HTH luxR-type" evidence="5">
    <location>
        <begin position="21"/>
        <end position="86"/>
    </location>
</feature>
<keyword evidence="2 6" id="KW-0238">DNA-binding</keyword>
<comment type="caution">
    <text evidence="6">The sequence shown here is derived from an EMBL/GenBank/DDBJ whole genome shotgun (WGS) entry which is preliminary data.</text>
</comment>
<dbReference type="CDD" id="cd06170">
    <property type="entry name" value="LuxR_C_like"/>
    <property type="match status" value="1"/>
</dbReference>
<evidence type="ECO:0000256" key="1">
    <source>
        <dbReference type="ARBA" id="ARBA00023015"/>
    </source>
</evidence>
<feature type="compositionally biased region" description="Pro residues" evidence="4">
    <location>
        <begin position="7"/>
        <end position="16"/>
    </location>
</feature>
<dbReference type="OrthoDB" id="9774661at2"/>
<dbReference type="Gene3D" id="1.10.10.10">
    <property type="entry name" value="Winged helix-like DNA-binding domain superfamily/Winged helix DNA-binding domain"/>
    <property type="match status" value="1"/>
</dbReference>
<reference evidence="6 7" key="1">
    <citation type="journal article" date="2015" name="PLoS ONE">
        <title>Rice-Infecting Pseudomonas Genomes Are Highly Accessorized and Harbor Multiple Putative Virulence Mechanisms to Cause Sheath Brown Rot.</title>
        <authorList>
            <person name="Quibod I.L."/>
            <person name="Grande G."/>
            <person name="Oreiro E.G."/>
            <person name="Borja F.N."/>
            <person name="Dossa G.S."/>
            <person name="Mauleon R."/>
            <person name="Cruz C.V."/>
            <person name="Oliva R."/>
        </authorList>
    </citation>
    <scope>NUCLEOTIDE SEQUENCE [LARGE SCALE GENOMIC DNA]</scope>
    <source>
        <strain evidence="6 7">IRRI 6609</strain>
    </source>
</reference>
<evidence type="ECO:0000313" key="7">
    <source>
        <dbReference type="Proteomes" id="UP000037931"/>
    </source>
</evidence>
<organism evidence="6 7">
    <name type="scientific">Pseudomonas asplenii</name>
    <dbReference type="NCBI Taxonomy" id="53407"/>
    <lineage>
        <taxon>Bacteria</taxon>
        <taxon>Pseudomonadati</taxon>
        <taxon>Pseudomonadota</taxon>
        <taxon>Gammaproteobacteria</taxon>
        <taxon>Pseudomonadales</taxon>
        <taxon>Pseudomonadaceae</taxon>
        <taxon>Pseudomonas</taxon>
    </lineage>
</organism>
<evidence type="ECO:0000256" key="4">
    <source>
        <dbReference type="SAM" id="MobiDB-lite"/>
    </source>
</evidence>